<dbReference type="EMBL" id="AWVK01000080">
    <property type="protein sequence ID" value="ERK42838.1"/>
    <property type="molecule type" value="Genomic_DNA"/>
</dbReference>
<protein>
    <submittedName>
        <fullName evidence="1">Uncharacterized protein</fullName>
    </submittedName>
</protein>
<reference evidence="1 2" key="1">
    <citation type="submission" date="2013-06" db="EMBL/GenBank/DDBJ databases">
        <authorList>
            <person name="Weinstock G."/>
            <person name="Sodergren E."/>
            <person name="Lobos E.A."/>
            <person name="Fulton L."/>
            <person name="Fulton R."/>
            <person name="Courtney L."/>
            <person name="Fronick C."/>
            <person name="O'Laughlin M."/>
            <person name="Godfrey J."/>
            <person name="Wilson R.M."/>
            <person name="Miner T."/>
            <person name="Farmer C."/>
            <person name="Delehaunty K."/>
            <person name="Cordes M."/>
            <person name="Minx P."/>
            <person name="Tomlinson C."/>
            <person name="Chen J."/>
            <person name="Wollam A."/>
            <person name="Pepin K.H."/>
            <person name="Bhonagiri V."/>
            <person name="Zhang X."/>
            <person name="Warren W."/>
            <person name="Mitreva M."/>
            <person name="Mardis E.R."/>
            <person name="Wilson R.K."/>
        </authorList>
    </citation>
    <scope>NUCLEOTIDE SEQUENCE [LARGE SCALE GENOMIC DNA]</scope>
    <source>
        <strain evidence="1 2">ATCC 14869</strain>
    </source>
</reference>
<comment type="caution">
    <text evidence="1">The sequence shown here is derived from an EMBL/GenBank/DDBJ whole genome shotgun (WGS) entry which is preliminary data.</text>
</comment>
<dbReference type="HOGENOM" id="CLU_3185007_0_0_9"/>
<sequence>MRIGYHVKELRGSRTTENNQNSGWLGQLFKKSGKLLKGEVTFAHDS</sequence>
<accession>U2QNE7</accession>
<dbReference type="AlphaFoldDB" id="U2QNE7"/>
<gene>
    <name evidence="1" type="ORF">HMPREF0495_01769</name>
</gene>
<evidence type="ECO:0000313" key="2">
    <source>
        <dbReference type="Proteomes" id="UP000016644"/>
    </source>
</evidence>
<organism evidence="1 2">
    <name type="scientific">Levilactobacillus brevis ATCC 14869 = DSM 20054</name>
    <dbReference type="NCBI Taxonomy" id="649758"/>
    <lineage>
        <taxon>Bacteria</taxon>
        <taxon>Bacillati</taxon>
        <taxon>Bacillota</taxon>
        <taxon>Bacilli</taxon>
        <taxon>Lactobacillales</taxon>
        <taxon>Lactobacillaceae</taxon>
        <taxon>Levilactobacillus</taxon>
    </lineage>
</organism>
<dbReference type="Proteomes" id="UP000016644">
    <property type="component" value="Unassembled WGS sequence"/>
</dbReference>
<name>U2QNE7_LEVBR</name>
<proteinExistence type="predicted"/>
<evidence type="ECO:0000313" key="1">
    <source>
        <dbReference type="EMBL" id="ERK42838.1"/>
    </source>
</evidence>